<evidence type="ECO:0000313" key="2">
    <source>
        <dbReference type="EMBL" id="QDS75013.1"/>
    </source>
</evidence>
<sequence>MNYERDEQDWQQQAREHNRGKEAILVPYTTPKHHEHLPATILAVTIASQDSSAIEETFSTYNIFWRKSRRHFIKTPLDCPERDRPWQKPRFKPGKGEDGDLKAAPIDVLKDDLPPDLAANTFYVHHPYISFHNPPRTFRYGGTKNSPTLASINNSWFWRKWTLQFGCALADDGVVDPRGALSLLYTASKNHVGKKAAKGHRVRKWRLWERLANNVIMISMPVG</sequence>
<protein>
    <submittedName>
        <fullName evidence="2">Uncharacterized protein</fullName>
    </submittedName>
</protein>
<accession>A0A517LH95</accession>
<keyword evidence="3" id="KW-1185">Reference proteome</keyword>
<evidence type="ECO:0000313" key="3">
    <source>
        <dbReference type="Proteomes" id="UP000316270"/>
    </source>
</evidence>
<evidence type="ECO:0000256" key="1">
    <source>
        <dbReference type="SAM" id="MobiDB-lite"/>
    </source>
</evidence>
<gene>
    <name evidence="2" type="ORF">FKW77_005736</name>
</gene>
<feature type="region of interest" description="Disordered" evidence="1">
    <location>
        <begin position="1"/>
        <end position="21"/>
    </location>
</feature>
<dbReference type="Proteomes" id="UP000316270">
    <property type="component" value="Chromosome 12"/>
</dbReference>
<organism evidence="2 3">
    <name type="scientific">Venturia effusa</name>
    <dbReference type="NCBI Taxonomy" id="50376"/>
    <lineage>
        <taxon>Eukaryota</taxon>
        <taxon>Fungi</taxon>
        <taxon>Dikarya</taxon>
        <taxon>Ascomycota</taxon>
        <taxon>Pezizomycotina</taxon>
        <taxon>Dothideomycetes</taxon>
        <taxon>Pleosporomycetidae</taxon>
        <taxon>Venturiales</taxon>
        <taxon>Venturiaceae</taxon>
        <taxon>Venturia</taxon>
    </lineage>
</organism>
<dbReference type="OrthoDB" id="3924768at2759"/>
<proteinExistence type="predicted"/>
<reference evidence="2 3" key="1">
    <citation type="submission" date="2019-07" db="EMBL/GenBank/DDBJ databases">
        <title>Finished genome of Venturia effusa.</title>
        <authorList>
            <person name="Young C.A."/>
            <person name="Cox M.P."/>
            <person name="Ganley A.R.D."/>
            <person name="David W.J."/>
        </authorList>
    </citation>
    <scope>NUCLEOTIDE SEQUENCE [LARGE SCALE GENOMIC DNA]</scope>
    <source>
        <strain evidence="3">albino</strain>
    </source>
</reference>
<dbReference type="AlphaFoldDB" id="A0A517LH95"/>
<dbReference type="EMBL" id="CP042196">
    <property type="protein sequence ID" value="QDS75013.1"/>
    <property type="molecule type" value="Genomic_DNA"/>
</dbReference>
<name>A0A517LH95_9PEZI</name>